<evidence type="ECO:0000256" key="6">
    <source>
        <dbReference type="ARBA" id="ARBA00023163"/>
    </source>
</evidence>
<evidence type="ECO:0000256" key="2">
    <source>
        <dbReference type="ARBA" id="ARBA00012438"/>
    </source>
</evidence>
<feature type="domain" description="Histidine kinase" evidence="11">
    <location>
        <begin position="822"/>
        <end position="1040"/>
    </location>
</feature>
<dbReference type="SMART" id="SM00388">
    <property type="entry name" value="HisKA"/>
    <property type="match status" value="1"/>
</dbReference>
<dbReference type="InterPro" id="IPR001789">
    <property type="entry name" value="Sig_transdc_resp-reg_receiver"/>
</dbReference>
<dbReference type="PROSITE" id="PS00041">
    <property type="entry name" value="HTH_ARAC_FAMILY_1"/>
    <property type="match status" value="1"/>
</dbReference>
<dbReference type="CDD" id="cd00075">
    <property type="entry name" value="HATPase"/>
    <property type="match status" value="1"/>
</dbReference>
<dbReference type="Pfam" id="PF00512">
    <property type="entry name" value="HisKA"/>
    <property type="match status" value="1"/>
</dbReference>
<dbReference type="InterPro" id="IPR003661">
    <property type="entry name" value="HisK_dim/P_dom"/>
</dbReference>
<evidence type="ECO:0000256" key="4">
    <source>
        <dbReference type="ARBA" id="ARBA00023015"/>
    </source>
</evidence>
<evidence type="ECO:0000313" key="13">
    <source>
        <dbReference type="EMBL" id="MDG4717028.1"/>
    </source>
</evidence>
<sequence length="1320" mass="152183">MKIKLHFLLLLFFSVLSFSQNVRHLSVDDGLPQSFVSDIIEDDDGFVWIATRNGLARFDGHELKTINHVPGEDNSITSNIISKLQKGENKKLWIFYETEEVDLLNLRTGCVTNMITNEDTKAYEQPISTSSCVIDSKNRLWSYFDKQTVLLYTLDSLNKKSGNKYRFENDTIRSVFYDSNNSVWVYSQKGLNKYNEALDKFELSQMPFKVSYESNHDGDKNVSRGVSGLTERENGELMWFCKSYIYFYNPISSVYRRQLIPDDLLVNPEEIQTGPDGKEYFFVDNKIYSYDDLIGIKELGGIKPNKSILHEKDIDTQAFLVDKSGLIWVAVNTDGIYQVDLNIDFKTIEYKDDFAISIFKNQFNIALEDFYKFDLKRKGTLLPAYHLRTVKKDRKIWMAINRTVSYYDLDTKALTKLEEIPLDGTEDFIPLKGIAIGNEGSPLVIDENKNIYKYSLQTKKWEIHPSTSLLYKNFKGELKPNALIVDDENSMWITTEYNGLICIDRYGELKHFQKRSEDASFPTNNIINLIFDNKDKNILWIASYSGLIKLNKKTLQTDFYSKQEGLPDNTIYTIMQDDNGALWLGTNKGLCKFNPETQEQKTYTIIHGLPTMEFNRYHQLVMPNGRFALGGMSKGIIFDPLKIKEDDFSPNVAVTSVKVDNDRYNKNQQSFFQYNDIQEIHLPYNQNNLAIEFVALEYSYPNDIKYRYRLKGYNDGWIPSNNYREAVYTNISPGNYVFEVNSTNTSGLWSDKVKEIAIVISPPWWLTPWAIILFLVCAISLVYFFINWIIKQKFIRKEIELQRKEARHFREINKIKTKFFTNMTHELRTPLSLIIAPVEQLKNADNKKHKKQLLKIIKRNANNLLNLSDQLLDIAKLEAGMLKPNYLHGDIVVSLKKCIEAFKEEAKEKAISIDLISPLFARYRFSPYLLERIINNLVSNSIKYGFEGGKIEITMTESFEGLILKVEDDGTGISKKDLPHVFERFYQVNLPNNKSNSTGSGIGLALVYDLVKLQKGEIQIESQTGKKSGTTITIKLPYKKVEDITEPKLSIENQLLPQVNNDKDMPTVLIVEDNKEMLEFLSISLKPYYKIVLSESAEKGLKIAKAIIPEIIISDVMMTNMDGLELCKKLKKNIATNHIPIILLTAKTDMKSRLKGLTFGADDYITKPFSVSELLLRLKNRIEIQEKQRESLYEELKLLPNTEEEKTELKPKNDFLLQIDSILEENLDNEQFGVNDLALKLNMSRTSLHRKIKAVTNIPTGKIIQIYRLKRASSFLKEGFNISEASYKTGFGSPSYFTKCFKETYGLTPTEYIENQSVKQ</sequence>
<evidence type="ECO:0000256" key="5">
    <source>
        <dbReference type="ARBA" id="ARBA00023125"/>
    </source>
</evidence>
<feature type="modified residue" description="4-aspartylphosphate" evidence="7">
    <location>
        <position position="1115"/>
    </location>
</feature>
<keyword evidence="8" id="KW-0472">Membrane</keyword>
<dbReference type="InterPro" id="IPR004358">
    <property type="entry name" value="Sig_transdc_His_kin-like_C"/>
</dbReference>
<dbReference type="Gene3D" id="1.10.10.60">
    <property type="entry name" value="Homeodomain-like"/>
    <property type="match status" value="1"/>
</dbReference>
<dbReference type="PROSITE" id="PS50110">
    <property type="entry name" value="RESPONSE_REGULATORY"/>
    <property type="match status" value="1"/>
</dbReference>
<keyword evidence="14" id="KW-1185">Reference proteome</keyword>
<dbReference type="SMART" id="SM00342">
    <property type="entry name" value="HTH_ARAC"/>
    <property type="match status" value="1"/>
</dbReference>
<dbReference type="Pfam" id="PF07495">
    <property type="entry name" value="Y_Y_Y"/>
    <property type="match status" value="1"/>
</dbReference>
<gene>
    <name evidence="13" type="ORF">P7122_14165</name>
</gene>
<dbReference type="InterPro" id="IPR011110">
    <property type="entry name" value="Reg_prop"/>
</dbReference>
<dbReference type="SUPFAM" id="SSF52172">
    <property type="entry name" value="CheY-like"/>
    <property type="match status" value="1"/>
</dbReference>
<keyword evidence="13" id="KW-0067">ATP-binding</keyword>
<dbReference type="InterPro" id="IPR018060">
    <property type="entry name" value="HTH_AraC"/>
</dbReference>
<dbReference type="InterPro" id="IPR018062">
    <property type="entry name" value="HTH_AraC-typ_CS"/>
</dbReference>
<reference evidence="13 14" key="1">
    <citation type="submission" date="2023-03" db="EMBL/GenBank/DDBJ databases">
        <title>Strain YYF002 represents a novel species in the genus Winogradskyella isolated from seawater.</title>
        <authorList>
            <person name="Fu Z.-Y."/>
        </authorList>
    </citation>
    <scope>NUCLEOTIDE SEQUENCE [LARGE SCALE GENOMIC DNA]</scope>
    <source>
        <strain evidence="13 14">YYF002</strain>
    </source>
</reference>
<dbReference type="Pfam" id="PF00072">
    <property type="entry name" value="Response_reg"/>
    <property type="match status" value="1"/>
</dbReference>
<dbReference type="PANTHER" id="PTHR43547">
    <property type="entry name" value="TWO-COMPONENT HISTIDINE KINASE"/>
    <property type="match status" value="1"/>
</dbReference>
<dbReference type="Pfam" id="PF07494">
    <property type="entry name" value="Reg_prop"/>
    <property type="match status" value="2"/>
</dbReference>
<evidence type="ECO:0000256" key="8">
    <source>
        <dbReference type="SAM" id="Phobius"/>
    </source>
</evidence>
<dbReference type="InterPro" id="IPR011123">
    <property type="entry name" value="Y_Y_Y"/>
</dbReference>
<dbReference type="InterPro" id="IPR011006">
    <property type="entry name" value="CheY-like_superfamily"/>
</dbReference>
<name>A0ABT6G4Q7_9FLAO</name>
<dbReference type="SUPFAM" id="SSF46689">
    <property type="entry name" value="Homeodomain-like"/>
    <property type="match status" value="1"/>
</dbReference>
<feature type="signal peptide" evidence="9">
    <location>
        <begin position="1"/>
        <end position="19"/>
    </location>
</feature>
<dbReference type="InterPro" id="IPR013783">
    <property type="entry name" value="Ig-like_fold"/>
</dbReference>
<evidence type="ECO:0000256" key="1">
    <source>
        <dbReference type="ARBA" id="ARBA00000085"/>
    </source>
</evidence>
<proteinExistence type="predicted"/>
<dbReference type="Pfam" id="PF02518">
    <property type="entry name" value="HATPase_c"/>
    <property type="match status" value="1"/>
</dbReference>
<dbReference type="SUPFAM" id="SSF47384">
    <property type="entry name" value="Homodimeric domain of signal transducing histidine kinase"/>
    <property type="match status" value="1"/>
</dbReference>
<keyword evidence="13" id="KW-0547">Nucleotide-binding</keyword>
<dbReference type="CDD" id="cd00082">
    <property type="entry name" value="HisKA"/>
    <property type="match status" value="1"/>
</dbReference>
<dbReference type="Proteomes" id="UP001529085">
    <property type="component" value="Unassembled WGS sequence"/>
</dbReference>
<dbReference type="EC" id="2.7.13.3" evidence="2"/>
<keyword evidence="9" id="KW-0732">Signal</keyword>
<feature type="domain" description="Response regulatory" evidence="12">
    <location>
        <begin position="1067"/>
        <end position="1182"/>
    </location>
</feature>
<dbReference type="PROSITE" id="PS50109">
    <property type="entry name" value="HIS_KIN"/>
    <property type="match status" value="1"/>
</dbReference>
<dbReference type="PANTHER" id="PTHR43547:SF2">
    <property type="entry name" value="HYBRID SIGNAL TRANSDUCTION HISTIDINE KINASE C"/>
    <property type="match status" value="1"/>
</dbReference>
<organism evidence="13 14">
    <name type="scientific">Winogradskyella marincola</name>
    <dbReference type="NCBI Taxonomy" id="3037795"/>
    <lineage>
        <taxon>Bacteria</taxon>
        <taxon>Pseudomonadati</taxon>
        <taxon>Bacteroidota</taxon>
        <taxon>Flavobacteriia</taxon>
        <taxon>Flavobacteriales</taxon>
        <taxon>Flavobacteriaceae</taxon>
        <taxon>Winogradskyella</taxon>
    </lineage>
</organism>
<dbReference type="InterPro" id="IPR011047">
    <property type="entry name" value="Quinoprotein_ADH-like_sf"/>
</dbReference>
<dbReference type="SUPFAM" id="SSF50998">
    <property type="entry name" value="Quinoprotein alcohol dehydrogenase-like"/>
    <property type="match status" value="1"/>
</dbReference>
<keyword evidence="6" id="KW-0804">Transcription</keyword>
<keyword evidence="4" id="KW-0805">Transcription regulation</keyword>
<evidence type="ECO:0000313" key="14">
    <source>
        <dbReference type="Proteomes" id="UP001529085"/>
    </source>
</evidence>
<keyword evidence="3 7" id="KW-0597">Phosphoprotein</keyword>
<dbReference type="SMART" id="SM00448">
    <property type="entry name" value="REC"/>
    <property type="match status" value="1"/>
</dbReference>
<evidence type="ECO:0000256" key="9">
    <source>
        <dbReference type="SAM" id="SignalP"/>
    </source>
</evidence>
<dbReference type="Gene3D" id="1.10.287.130">
    <property type="match status" value="1"/>
</dbReference>
<feature type="transmembrane region" description="Helical" evidence="8">
    <location>
        <begin position="764"/>
        <end position="790"/>
    </location>
</feature>
<keyword evidence="8" id="KW-0812">Transmembrane</keyword>
<dbReference type="Gene3D" id="2.130.10.10">
    <property type="entry name" value="YVTN repeat-like/Quinoprotein amine dehydrogenase"/>
    <property type="match status" value="2"/>
</dbReference>
<dbReference type="Gene3D" id="3.40.50.2300">
    <property type="match status" value="1"/>
</dbReference>
<dbReference type="SUPFAM" id="SSF63829">
    <property type="entry name" value="Calcium-dependent phosphotriesterase"/>
    <property type="match status" value="1"/>
</dbReference>
<feature type="domain" description="HTH araC/xylS-type" evidence="10">
    <location>
        <begin position="1217"/>
        <end position="1315"/>
    </location>
</feature>
<evidence type="ECO:0000256" key="3">
    <source>
        <dbReference type="ARBA" id="ARBA00022553"/>
    </source>
</evidence>
<dbReference type="EMBL" id="JARSBN010000009">
    <property type="protein sequence ID" value="MDG4717028.1"/>
    <property type="molecule type" value="Genomic_DNA"/>
</dbReference>
<dbReference type="Pfam" id="PF12833">
    <property type="entry name" value="HTH_18"/>
    <property type="match status" value="1"/>
</dbReference>
<evidence type="ECO:0000256" key="7">
    <source>
        <dbReference type="PROSITE-ProRule" id="PRU00169"/>
    </source>
</evidence>
<comment type="caution">
    <text evidence="13">The sequence shown here is derived from an EMBL/GenBank/DDBJ whole genome shotgun (WGS) entry which is preliminary data.</text>
</comment>
<dbReference type="InterPro" id="IPR003594">
    <property type="entry name" value="HATPase_dom"/>
</dbReference>
<keyword evidence="8" id="KW-1133">Transmembrane helix</keyword>
<dbReference type="GO" id="GO:0005524">
    <property type="term" value="F:ATP binding"/>
    <property type="evidence" value="ECO:0007669"/>
    <property type="project" value="UniProtKB-KW"/>
</dbReference>
<dbReference type="PROSITE" id="PS01124">
    <property type="entry name" value="HTH_ARAC_FAMILY_2"/>
    <property type="match status" value="1"/>
</dbReference>
<dbReference type="SMART" id="SM00387">
    <property type="entry name" value="HATPase_c"/>
    <property type="match status" value="1"/>
</dbReference>
<dbReference type="SUPFAM" id="SSF55874">
    <property type="entry name" value="ATPase domain of HSP90 chaperone/DNA topoisomerase II/histidine kinase"/>
    <property type="match status" value="1"/>
</dbReference>
<dbReference type="Gene3D" id="2.60.40.10">
    <property type="entry name" value="Immunoglobulins"/>
    <property type="match status" value="1"/>
</dbReference>
<dbReference type="InterPro" id="IPR005467">
    <property type="entry name" value="His_kinase_dom"/>
</dbReference>
<keyword evidence="5" id="KW-0238">DNA-binding</keyword>
<accession>A0ABT6G4Q7</accession>
<evidence type="ECO:0000259" key="12">
    <source>
        <dbReference type="PROSITE" id="PS50110"/>
    </source>
</evidence>
<evidence type="ECO:0000259" key="11">
    <source>
        <dbReference type="PROSITE" id="PS50109"/>
    </source>
</evidence>
<feature type="chain" id="PRO_5047334422" description="histidine kinase" evidence="9">
    <location>
        <begin position="20"/>
        <end position="1320"/>
    </location>
</feature>
<dbReference type="RefSeq" id="WP_278006454.1">
    <property type="nucleotide sequence ID" value="NZ_JARSBN010000009.1"/>
</dbReference>
<evidence type="ECO:0000259" key="10">
    <source>
        <dbReference type="PROSITE" id="PS01124"/>
    </source>
</evidence>
<protein>
    <recommendedName>
        <fullName evidence="2">histidine kinase</fullName>
        <ecNumber evidence="2">2.7.13.3</ecNumber>
    </recommendedName>
</protein>
<dbReference type="PRINTS" id="PR00344">
    <property type="entry name" value="BCTRLSENSOR"/>
</dbReference>
<dbReference type="InterPro" id="IPR036890">
    <property type="entry name" value="HATPase_C_sf"/>
</dbReference>
<comment type="catalytic activity">
    <reaction evidence="1">
        <text>ATP + protein L-histidine = ADP + protein N-phospho-L-histidine.</text>
        <dbReference type="EC" id="2.7.13.3"/>
    </reaction>
</comment>
<dbReference type="InterPro" id="IPR036097">
    <property type="entry name" value="HisK_dim/P_sf"/>
</dbReference>
<dbReference type="InterPro" id="IPR009057">
    <property type="entry name" value="Homeodomain-like_sf"/>
</dbReference>
<dbReference type="InterPro" id="IPR015943">
    <property type="entry name" value="WD40/YVTN_repeat-like_dom_sf"/>
</dbReference>
<dbReference type="Gene3D" id="3.30.565.10">
    <property type="entry name" value="Histidine kinase-like ATPase, C-terminal domain"/>
    <property type="match status" value="1"/>
</dbReference>